<accession>A0ABX6TNA8</accession>
<organism evidence="2 3">
    <name type="scientific">Pedobacter riviphilus</name>
    <dbReference type="NCBI Taxonomy" id="2766984"/>
    <lineage>
        <taxon>Bacteria</taxon>
        <taxon>Pseudomonadati</taxon>
        <taxon>Bacteroidota</taxon>
        <taxon>Sphingobacteriia</taxon>
        <taxon>Sphingobacteriales</taxon>
        <taxon>Sphingobacteriaceae</taxon>
        <taxon>Pedobacter</taxon>
    </lineage>
</organism>
<feature type="transmembrane region" description="Helical" evidence="1">
    <location>
        <begin position="117"/>
        <end position="135"/>
    </location>
</feature>
<keyword evidence="1" id="KW-1133">Transmembrane helix</keyword>
<dbReference type="EMBL" id="CP061171">
    <property type="protein sequence ID" value="QNR86777.1"/>
    <property type="molecule type" value="Genomic_DNA"/>
</dbReference>
<protein>
    <submittedName>
        <fullName evidence="2">Uncharacterized protein</fullName>
    </submittedName>
</protein>
<keyword evidence="3" id="KW-1185">Reference proteome</keyword>
<dbReference type="RefSeq" id="WP_190328855.1">
    <property type="nucleotide sequence ID" value="NZ_CP061171.1"/>
</dbReference>
<dbReference type="Proteomes" id="UP000516439">
    <property type="component" value="Chromosome"/>
</dbReference>
<keyword evidence="1" id="KW-0812">Transmembrane</keyword>
<name>A0ABX6TNA8_9SPHI</name>
<feature type="transmembrane region" description="Helical" evidence="1">
    <location>
        <begin position="94"/>
        <end position="111"/>
    </location>
</feature>
<sequence length="145" mass="15959">MKKLKFKLDALREEMEILNMDDLISTKGGGAAGYYGYSTWEDFVYAVDHGNVPDGTYFPDGVSGGYGVHGDYGNLSYLHLDGGYGSWNAGGMELAVAMVAMEGIAVFFRLIQVEPIFWILIVIFQNLECLIIKFLSMAGLPGRIN</sequence>
<evidence type="ECO:0000313" key="2">
    <source>
        <dbReference type="EMBL" id="QNR86777.1"/>
    </source>
</evidence>
<reference evidence="2 3" key="1">
    <citation type="submission" date="2020-09" db="EMBL/GenBank/DDBJ databases">
        <title>Pedobacter sp. SW-16 isolated from soil near Yeocheon.</title>
        <authorList>
            <person name="Im H.S."/>
            <person name="Joung Y."/>
            <person name="Lee S.-S."/>
        </authorList>
    </citation>
    <scope>NUCLEOTIDE SEQUENCE [LARGE SCALE GENOMIC DNA]</scope>
    <source>
        <strain evidence="2 3">SW-16</strain>
    </source>
</reference>
<evidence type="ECO:0000256" key="1">
    <source>
        <dbReference type="SAM" id="Phobius"/>
    </source>
</evidence>
<keyword evidence="1" id="KW-0472">Membrane</keyword>
<gene>
    <name evidence="2" type="ORF">H9N25_10510</name>
</gene>
<evidence type="ECO:0000313" key="3">
    <source>
        <dbReference type="Proteomes" id="UP000516439"/>
    </source>
</evidence>
<proteinExistence type="predicted"/>